<dbReference type="SUPFAM" id="SSF53187">
    <property type="entry name" value="Zn-dependent exopeptidases"/>
    <property type="match status" value="1"/>
</dbReference>
<reference evidence="3 4" key="1">
    <citation type="submission" date="2017-05" db="EMBL/GenBank/DDBJ databases">
        <title>The Genome Sequence of Enterococcus sp. 10A9_DIV0425.</title>
        <authorList>
            <consortium name="The Broad Institute Genomics Platform"/>
            <consortium name="The Broad Institute Genomic Center for Infectious Diseases"/>
            <person name="Earl A."/>
            <person name="Manson A."/>
            <person name="Schwartman J."/>
            <person name="Gilmore M."/>
            <person name="Abouelleil A."/>
            <person name="Cao P."/>
            <person name="Chapman S."/>
            <person name="Cusick C."/>
            <person name="Shea T."/>
            <person name="Young S."/>
            <person name="Neafsey D."/>
            <person name="Nusbaum C."/>
            <person name="Birren B."/>
        </authorList>
    </citation>
    <scope>NUCLEOTIDE SEQUENCE [LARGE SCALE GENOMIC DNA]</scope>
    <source>
        <strain evidence="3 4">10A9_DIV0425</strain>
    </source>
</reference>
<organism evidence="3 4">
    <name type="scientific">Candidatus Enterococcus wittei</name>
    <dbReference type="NCBI Taxonomy" id="1987383"/>
    <lineage>
        <taxon>Bacteria</taxon>
        <taxon>Bacillati</taxon>
        <taxon>Bacillota</taxon>
        <taxon>Bacilli</taxon>
        <taxon>Lactobacillales</taxon>
        <taxon>Enterococcaceae</taxon>
        <taxon>Enterococcus</taxon>
    </lineage>
</organism>
<feature type="domain" description="Peptidase M20 dimerisation" evidence="2">
    <location>
        <begin position="175"/>
        <end position="267"/>
    </location>
</feature>
<feature type="binding site" evidence="1">
    <location>
        <position position="89"/>
    </location>
    <ligand>
        <name>Mn(2+)</name>
        <dbReference type="ChEBI" id="CHEBI:29035"/>
        <label>2</label>
    </ligand>
</feature>
<comment type="cofactor">
    <cofactor evidence="1">
        <name>Mn(2+)</name>
        <dbReference type="ChEBI" id="CHEBI:29035"/>
    </cofactor>
    <text evidence="1">The Mn(2+) ion enhances activity.</text>
</comment>
<dbReference type="InterPro" id="IPR017439">
    <property type="entry name" value="Amidohydrolase"/>
</dbReference>
<name>A0A242K0W6_9ENTE</name>
<dbReference type="EMBL" id="NGMO01000002">
    <property type="protein sequence ID" value="OTP11298.1"/>
    <property type="molecule type" value="Genomic_DNA"/>
</dbReference>
<dbReference type="STRING" id="1987383.A5844_001433"/>
<dbReference type="AlphaFoldDB" id="A0A242K0W6"/>
<dbReference type="Pfam" id="PF01546">
    <property type="entry name" value="Peptidase_M20"/>
    <property type="match status" value="1"/>
</dbReference>
<dbReference type="GO" id="GO:0046872">
    <property type="term" value="F:metal ion binding"/>
    <property type="evidence" value="ECO:0007669"/>
    <property type="project" value="UniProtKB-KW"/>
</dbReference>
<dbReference type="InterPro" id="IPR036264">
    <property type="entry name" value="Bact_exopeptidase_dim_dom"/>
</dbReference>
<evidence type="ECO:0000313" key="3">
    <source>
        <dbReference type="EMBL" id="OTP11298.1"/>
    </source>
</evidence>
<evidence type="ECO:0000256" key="1">
    <source>
        <dbReference type="PIRSR" id="PIRSR005962-1"/>
    </source>
</evidence>
<proteinExistence type="predicted"/>
<feature type="binding site" evidence="1">
    <location>
        <position position="149"/>
    </location>
    <ligand>
        <name>Mn(2+)</name>
        <dbReference type="ChEBI" id="CHEBI:29035"/>
        <label>2</label>
    </ligand>
</feature>
<comment type="caution">
    <text evidence="3">The sequence shown here is derived from an EMBL/GenBank/DDBJ whole genome shotgun (WGS) entry which is preliminary data.</text>
</comment>
<dbReference type="SUPFAM" id="SSF55031">
    <property type="entry name" value="Bacterial exopeptidase dimerisation domain"/>
    <property type="match status" value="1"/>
</dbReference>
<dbReference type="PANTHER" id="PTHR11014:SF63">
    <property type="entry name" value="METALLOPEPTIDASE, PUTATIVE (AFU_ORTHOLOGUE AFUA_6G09600)-RELATED"/>
    <property type="match status" value="1"/>
</dbReference>
<keyword evidence="4" id="KW-1185">Reference proteome</keyword>
<feature type="binding site" evidence="1">
    <location>
        <position position="87"/>
    </location>
    <ligand>
        <name>Mn(2+)</name>
        <dbReference type="ChEBI" id="CHEBI:29035"/>
        <label>2</label>
    </ligand>
</feature>
<feature type="binding site" evidence="1">
    <location>
        <position position="336"/>
    </location>
    <ligand>
        <name>Mn(2+)</name>
        <dbReference type="ChEBI" id="CHEBI:29035"/>
        <label>2</label>
    </ligand>
</feature>
<evidence type="ECO:0000259" key="2">
    <source>
        <dbReference type="Pfam" id="PF07687"/>
    </source>
</evidence>
<gene>
    <name evidence="3" type="ORF">A5844_001433</name>
</gene>
<sequence length="364" mass="41055">MLHKHRMALHQIPEIGFHEFKTKQYLYQQIKDYGGVIHEIGATGLLLYFDQEKQETIAFRTDIDALPIYEATNASYSSLHEGYMHACGHDGHMAMLLGLAEYISQHRAVMIYNVVLIFQPSEEIAGGAASVIHSGLLDRYQVQAIFGFHLWPGLPKGEIFSRPGPLMAQSSETDVIIRGKAAHIASSDQGIDSLEAAMRFMKNVYDFDRSLPKNLMHLLKFGQITGGTIRNVLANEVIVSGSIRSYSRTTQEDLKAQLARLAEEFQENSDASITFRYNDGYPAVHNDEQLYAAFSDSDLLHELPEPVLQAEDFGVYTEKYPCVFFFLGLGDTPALHEATFDFDMSVLEKGVSWYQRLLYTKGFF</sequence>
<protein>
    <submittedName>
        <fullName evidence="3">Peptidase M20D</fullName>
    </submittedName>
</protein>
<dbReference type="InterPro" id="IPR002933">
    <property type="entry name" value="Peptidase_M20"/>
</dbReference>
<dbReference type="InterPro" id="IPR011650">
    <property type="entry name" value="Peptidase_M20_dimer"/>
</dbReference>
<accession>A0A242K0W6</accession>
<dbReference type="Gene3D" id="3.40.630.10">
    <property type="entry name" value="Zn peptidases"/>
    <property type="match status" value="1"/>
</dbReference>
<dbReference type="NCBIfam" id="TIGR01891">
    <property type="entry name" value="amidohydrolases"/>
    <property type="match status" value="1"/>
</dbReference>
<dbReference type="Gene3D" id="3.30.70.360">
    <property type="match status" value="1"/>
</dbReference>
<dbReference type="PANTHER" id="PTHR11014">
    <property type="entry name" value="PEPTIDASE M20 FAMILY MEMBER"/>
    <property type="match status" value="1"/>
</dbReference>
<evidence type="ECO:0000313" key="4">
    <source>
        <dbReference type="Proteomes" id="UP000194933"/>
    </source>
</evidence>
<keyword evidence="1" id="KW-0479">Metal-binding</keyword>
<dbReference type="GO" id="GO:0016787">
    <property type="term" value="F:hydrolase activity"/>
    <property type="evidence" value="ECO:0007669"/>
    <property type="project" value="InterPro"/>
</dbReference>
<dbReference type="PIRSF" id="PIRSF005962">
    <property type="entry name" value="Pept_M20D_amidohydro"/>
    <property type="match status" value="1"/>
</dbReference>
<keyword evidence="1" id="KW-0464">Manganese</keyword>
<dbReference type="RefSeq" id="WP_086284528.1">
    <property type="nucleotide sequence ID" value="NZ_NGMO01000002.1"/>
</dbReference>
<feature type="binding site" evidence="1">
    <location>
        <position position="123"/>
    </location>
    <ligand>
        <name>Mn(2+)</name>
        <dbReference type="ChEBI" id="CHEBI:29035"/>
        <label>2</label>
    </ligand>
</feature>
<dbReference type="Pfam" id="PF07687">
    <property type="entry name" value="M20_dimer"/>
    <property type="match status" value="1"/>
</dbReference>
<dbReference type="Proteomes" id="UP000194933">
    <property type="component" value="Unassembled WGS sequence"/>
</dbReference>
<dbReference type="CDD" id="cd03886">
    <property type="entry name" value="M20_Acy1"/>
    <property type="match status" value="1"/>
</dbReference>